<dbReference type="HAMAP" id="MF_01463_B">
    <property type="entry name" value="SecD_B"/>
    <property type="match status" value="1"/>
</dbReference>
<evidence type="ECO:0000256" key="7">
    <source>
        <dbReference type="ARBA" id="ARBA00023010"/>
    </source>
</evidence>
<feature type="transmembrane region" description="Helical" evidence="9">
    <location>
        <begin position="331"/>
        <end position="353"/>
    </location>
</feature>
<evidence type="ECO:0000259" key="12">
    <source>
        <dbReference type="Pfam" id="PF22599"/>
    </source>
</evidence>
<keyword evidence="8 9" id="KW-0472">Membrane</keyword>
<evidence type="ECO:0000259" key="11">
    <source>
        <dbReference type="Pfam" id="PF21760"/>
    </source>
</evidence>
<dbReference type="InterPro" id="IPR001036">
    <property type="entry name" value="Acrflvin-R"/>
</dbReference>
<evidence type="ECO:0000313" key="13">
    <source>
        <dbReference type="EMBL" id="OGD14598.1"/>
    </source>
</evidence>
<dbReference type="GO" id="GO:0006605">
    <property type="term" value="P:protein targeting"/>
    <property type="evidence" value="ECO:0007669"/>
    <property type="project" value="UniProtKB-UniRule"/>
</dbReference>
<evidence type="ECO:0000256" key="9">
    <source>
        <dbReference type="HAMAP-Rule" id="MF_01463"/>
    </source>
</evidence>
<dbReference type="Pfam" id="PF07549">
    <property type="entry name" value="Sec_GG"/>
    <property type="match status" value="1"/>
</dbReference>
<feature type="transmembrane region" description="Helical" evidence="9">
    <location>
        <begin position="7"/>
        <end position="26"/>
    </location>
</feature>
<evidence type="ECO:0000259" key="10">
    <source>
        <dbReference type="Pfam" id="PF02355"/>
    </source>
</evidence>
<dbReference type="InterPro" id="IPR048634">
    <property type="entry name" value="SecD_SecF_C"/>
</dbReference>
<accession>A0A1F5A8G6</accession>
<dbReference type="AlphaFoldDB" id="A0A1F5A8G6"/>
<dbReference type="Gene3D" id="3.30.70.3220">
    <property type="match status" value="1"/>
</dbReference>
<comment type="similarity">
    <text evidence="9">Belongs to the SecD/SecF family. SecD subfamily.</text>
</comment>
<dbReference type="Proteomes" id="UP000177701">
    <property type="component" value="Unassembled WGS sequence"/>
</dbReference>
<keyword evidence="6 9" id="KW-1133">Transmembrane helix</keyword>
<dbReference type="GO" id="GO:0065002">
    <property type="term" value="P:intracellular protein transmembrane transport"/>
    <property type="evidence" value="ECO:0007669"/>
    <property type="project" value="UniProtKB-UniRule"/>
</dbReference>
<feature type="transmembrane region" description="Helical" evidence="9">
    <location>
        <begin position="359"/>
        <end position="383"/>
    </location>
</feature>
<dbReference type="FunFam" id="1.20.1640.10:FF:000004">
    <property type="entry name" value="Protein translocase subunit SecD"/>
    <property type="match status" value="1"/>
</dbReference>
<dbReference type="InterPro" id="IPR005791">
    <property type="entry name" value="SecD"/>
</dbReference>
<dbReference type="Pfam" id="PF22599">
    <property type="entry name" value="SecDF_P1_head"/>
    <property type="match status" value="1"/>
</dbReference>
<evidence type="ECO:0000256" key="8">
    <source>
        <dbReference type="ARBA" id="ARBA00023136"/>
    </source>
</evidence>
<feature type="transmembrane region" description="Helical" evidence="9">
    <location>
        <begin position="236"/>
        <end position="255"/>
    </location>
</feature>
<evidence type="ECO:0000256" key="3">
    <source>
        <dbReference type="ARBA" id="ARBA00022475"/>
    </source>
</evidence>
<evidence type="ECO:0000256" key="4">
    <source>
        <dbReference type="ARBA" id="ARBA00022692"/>
    </source>
</evidence>
<keyword evidence="5 9" id="KW-0653">Protein transport</keyword>
<comment type="caution">
    <text evidence="13">The sequence shown here is derived from an EMBL/GenBank/DDBJ whole genome shotgun (WGS) entry which is preliminary data.</text>
</comment>
<dbReference type="SUPFAM" id="SSF82866">
    <property type="entry name" value="Multidrug efflux transporter AcrB transmembrane domain"/>
    <property type="match status" value="1"/>
</dbReference>
<evidence type="ECO:0000256" key="2">
    <source>
        <dbReference type="ARBA" id="ARBA00022448"/>
    </source>
</evidence>
<dbReference type="NCBIfam" id="TIGR00916">
    <property type="entry name" value="2A0604s01"/>
    <property type="match status" value="1"/>
</dbReference>
<dbReference type="STRING" id="1797291.A2V47_04950"/>
<sequence>MNWTKTLRVTSVLVVIFIAVFLSFPLNEKINLGLDLQGGSHVILECVDTPNALVDNDAVNRVLEIIRNRIDQLGVSEPVIQRQGATRILVQLPGVADPEAAVDLIGKTALLEFKDEKGETQLTGAHLINAKSSFDQFSRSVVSIEFDKIGAKEFGEATKNNVGKILAITLDGKEISAPVVQEPILDGKAQITGKFTVESANHLAILLRAGALPVKVEILENRSVGPTLGRDSISRGIKAGIVGLILILIFMLIFYKGFGLVADFALVVCMILIVGALAGLKATLTLPGIAGIILTIGMAVDANILIFERIKEELRLEKTFRASIDAGFNKAFNTIFDANVTTLIAALALFYFGSGPIKGFAVTLSIGILASMFTAIVVTKIVLEVVAVKFNHKALL</sequence>
<evidence type="ECO:0000256" key="5">
    <source>
        <dbReference type="ARBA" id="ARBA00022927"/>
    </source>
</evidence>
<dbReference type="GO" id="GO:0043952">
    <property type="term" value="P:protein transport by the Sec complex"/>
    <property type="evidence" value="ECO:0007669"/>
    <property type="project" value="UniProtKB-UniRule"/>
</dbReference>
<dbReference type="InterPro" id="IPR048631">
    <property type="entry name" value="SecD_1st"/>
</dbReference>
<dbReference type="EMBL" id="MEYH01000080">
    <property type="protein sequence ID" value="OGD14598.1"/>
    <property type="molecule type" value="Genomic_DNA"/>
</dbReference>
<organism evidence="13 14">
    <name type="scientific">Candidatus Sediminicultor quintus</name>
    <dbReference type="NCBI Taxonomy" id="1797291"/>
    <lineage>
        <taxon>Bacteria</taxon>
        <taxon>Pseudomonadati</taxon>
        <taxon>Atribacterota</taxon>
        <taxon>Candidatus Phoenicimicrobiia</taxon>
        <taxon>Candidatus Pheonicimicrobiales</taxon>
        <taxon>Candidatus Phoenicimicrobiaceae</taxon>
        <taxon>Candidatus Sediminicultor</taxon>
    </lineage>
</organism>
<dbReference type="InterPro" id="IPR054384">
    <property type="entry name" value="SecDF_P1_head"/>
</dbReference>
<evidence type="ECO:0000256" key="6">
    <source>
        <dbReference type="ARBA" id="ARBA00022989"/>
    </source>
</evidence>
<feature type="transmembrane region" description="Helical" evidence="9">
    <location>
        <begin position="260"/>
        <end position="280"/>
    </location>
</feature>
<dbReference type="GO" id="GO:0005886">
    <property type="term" value="C:plasma membrane"/>
    <property type="evidence" value="ECO:0007669"/>
    <property type="project" value="UniProtKB-SubCell"/>
</dbReference>
<dbReference type="Gene3D" id="1.20.1640.10">
    <property type="entry name" value="Multidrug efflux transporter AcrB transmembrane domain"/>
    <property type="match status" value="1"/>
</dbReference>
<dbReference type="InterPro" id="IPR055344">
    <property type="entry name" value="SecD_SecF_C_bact"/>
</dbReference>
<keyword evidence="2 9" id="KW-0813">Transport</keyword>
<evidence type="ECO:0000256" key="1">
    <source>
        <dbReference type="ARBA" id="ARBA00004651"/>
    </source>
</evidence>
<dbReference type="Pfam" id="PF02355">
    <property type="entry name" value="SecD_SecF_C"/>
    <property type="match status" value="1"/>
</dbReference>
<gene>
    <name evidence="9" type="primary">secD</name>
    <name evidence="13" type="ORF">A2V47_04950</name>
</gene>
<proteinExistence type="inferred from homology"/>
<evidence type="ECO:0000313" key="14">
    <source>
        <dbReference type="Proteomes" id="UP000177701"/>
    </source>
</evidence>
<dbReference type="InterPro" id="IPR022813">
    <property type="entry name" value="SecD/SecF_arch_bac"/>
</dbReference>
<dbReference type="GO" id="GO:0015450">
    <property type="term" value="F:protein-transporting ATPase activity"/>
    <property type="evidence" value="ECO:0007669"/>
    <property type="project" value="InterPro"/>
</dbReference>
<protein>
    <recommendedName>
        <fullName evidence="9">Protein translocase subunit SecD</fullName>
    </recommendedName>
</protein>
<keyword evidence="3 9" id="KW-1003">Cell membrane</keyword>
<comment type="subunit">
    <text evidence="9">Forms a complex with SecF. Part of the essential Sec protein translocation apparatus which comprises SecA, SecYEG and auxiliary proteins SecDF. Other proteins may also be involved.</text>
</comment>
<keyword evidence="7 9" id="KW-0811">Translocation</keyword>
<feature type="domain" description="Protein export membrane protein SecD/SecF C-terminal" evidence="10">
    <location>
        <begin position="215"/>
        <end position="383"/>
    </location>
</feature>
<comment type="function">
    <text evidence="9">Part of the Sec protein translocase complex. Interacts with the SecYEG preprotein conducting channel. SecDF uses the proton motive force (PMF) to complete protein translocation after the ATP-dependent function of SecA.</text>
</comment>
<dbReference type="InterPro" id="IPR022646">
    <property type="entry name" value="SecD/SecF_CS"/>
</dbReference>
<dbReference type="Pfam" id="PF21760">
    <property type="entry name" value="SecD_1st"/>
    <property type="match status" value="1"/>
</dbReference>
<dbReference type="PRINTS" id="PR00702">
    <property type="entry name" value="ACRIFLAVINRP"/>
</dbReference>
<name>A0A1F5A8G6_9BACT</name>
<dbReference type="PANTHER" id="PTHR30081">
    <property type="entry name" value="PROTEIN-EXPORT MEMBRANE PROTEIN SEC"/>
    <property type="match status" value="1"/>
</dbReference>
<comment type="subcellular location">
    <subcellularLocation>
        <location evidence="1 9">Cell membrane</location>
        <topology evidence="1 9">Multi-pass membrane protein</topology>
    </subcellularLocation>
</comment>
<keyword evidence="4 9" id="KW-0812">Transmembrane</keyword>
<feature type="domain" description="Protein translocase subunit SecDF P1" evidence="11">
    <location>
        <begin position="59"/>
        <end position="117"/>
    </location>
</feature>
<reference evidence="13 14" key="1">
    <citation type="journal article" date="2016" name="Nat. Commun.">
        <title>Thousands of microbial genomes shed light on interconnected biogeochemical processes in an aquifer system.</title>
        <authorList>
            <person name="Anantharaman K."/>
            <person name="Brown C.T."/>
            <person name="Hug L.A."/>
            <person name="Sharon I."/>
            <person name="Castelle C.J."/>
            <person name="Probst A.J."/>
            <person name="Thomas B.C."/>
            <person name="Singh A."/>
            <person name="Wilkins M.J."/>
            <person name="Karaoz U."/>
            <person name="Brodie E.L."/>
            <person name="Williams K.H."/>
            <person name="Hubbard S.S."/>
            <person name="Banfield J.F."/>
        </authorList>
    </citation>
    <scope>NUCLEOTIDE SEQUENCE [LARGE SCALE GENOMIC DNA]</scope>
</reference>
<feature type="domain" description="SecDF P1 head subdomain" evidence="12">
    <location>
        <begin position="119"/>
        <end position="214"/>
    </location>
</feature>
<dbReference type="NCBIfam" id="TIGR01129">
    <property type="entry name" value="secD"/>
    <property type="match status" value="1"/>
</dbReference>
<feature type="transmembrane region" description="Helical" evidence="9">
    <location>
        <begin position="286"/>
        <end position="310"/>
    </location>
</feature>
<dbReference type="PANTHER" id="PTHR30081:SF1">
    <property type="entry name" value="PROTEIN TRANSLOCASE SUBUNIT SECD"/>
    <property type="match status" value="1"/>
</dbReference>